<evidence type="ECO:0000313" key="3">
    <source>
        <dbReference type="Proteomes" id="UP000299102"/>
    </source>
</evidence>
<dbReference type="Proteomes" id="UP000299102">
    <property type="component" value="Unassembled WGS sequence"/>
</dbReference>
<evidence type="ECO:0000256" key="1">
    <source>
        <dbReference type="SAM" id="MobiDB-lite"/>
    </source>
</evidence>
<protein>
    <submittedName>
        <fullName evidence="2">Uncharacterized protein</fullName>
    </submittedName>
</protein>
<dbReference type="AlphaFoldDB" id="A0A4C1VNT1"/>
<feature type="compositionally biased region" description="Polar residues" evidence="1">
    <location>
        <begin position="72"/>
        <end position="89"/>
    </location>
</feature>
<comment type="caution">
    <text evidence="2">The sequence shown here is derived from an EMBL/GenBank/DDBJ whole genome shotgun (WGS) entry which is preliminary data.</text>
</comment>
<organism evidence="2 3">
    <name type="scientific">Eumeta variegata</name>
    <name type="common">Bagworm moth</name>
    <name type="synonym">Eumeta japonica</name>
    <dbReference type="NCBI Taxonomy" id="151549"/>
    <lineage>
        <taxon>Eukaryota</taxon>
        <taxon>Metazoa</taxon>
        <taxon>Ecdysozoa</taxon>
        <taxon>Arthropoda</taxon>
        <taxon>Hexapoda</taxon>
        <taxon>Insecta</taxon>
        <taxon>Pterygota</taxon>
        <taxon>Neoptera</taxon>
        <taxon>Endopterygota</taxon>
        <taxon>Lepidoptera</taxon>
        <taxon>Glossata</taxon>
        <taxon>Ditrysia</taxon>
        <taxon>Tineoidea</taxon>
        <taxon>Psychidae</taxon>
        <taxon>Oiketicinae</taxon>
        <taxon>Eumeta</taxon>
    </lineage>
</organism>
<feature type="region of interest" description="Disordered" evidence="1">
    <location>
        <begin position="53"/>
        <end position="100"/>
    </location>
</feature>
<accession>A0A4C1VNT1</accession>
<dbReference type="EMBL" id="BGZK01000378">
    <property type="protein sequence ID" value="GBP40190.1"/>
    <property type="molecule type" value="Genomic_DNA"/>
</dbReference>
<sequence>MERALCRDKQDAPALNCRPAYLRHVRFHILSQSEVVTPPSLMYEPSYDGYFGSTSSDLSPPRRPMTPVVDATSPSGTDGLTCCPSQESPPTRAPTAGDDFRPPMECRSSPAGASGGAIARPRRVVHTCIAPYDTHKAAFPLDTPINVSKSKRQLVRLGVVFVHYASTWPDDNGIKLKDTNEETSVWRWGAYIKKQVCRPRPAGASFSCVDKPVCTATNTHPPIIRVPTVGDDDEKSETVEVIDAKIYVLAALITNEKSARGPSRRGARGSRTFSVLPTPTPTRNYACEWEATAACRLVVPSESRLCVDVCIVLGYVLGALLAKAIFLLAHAHNEKKKSSRLRGAHVRGRADRGDLPAPAPEAAAEGRTTSQLESSLNGYTDRDLLFVTFLRKDVTSRRLRSAPIESPAPSLNRRRRFISDPAGVRAATAS</sequence>
<feature type="compositionally biased region" description="Basic residues" evidence="1">
    <location>
        <begin position="338"/>
        <end position="347"/>
    </location>
</feature>
<keyword evidence="3" id="KW-1185">Reference proteome</keyword>
<evidence type="ECO:0000313" key="2">
    <source>
        <dbReference type="EMBL" id="GBP40190.1"/>
    </source>
</evidence>
<gene>
    <name evidence="2" type="ORF">EVAR_37591_1</name>
</gene>
<name>A0A4C1VNT1_EUMVA</name>
<feature type="region of interest" description="Disordered" evidence="1">
    <location>
        <begin position="338"/>
        <end position="374"/>
    </location>
</feature>
<reference evidence="2 3" key="1">
    <citation type="journal article" date="2019" name="Commun. Biol.">
        <title>The bagworm genome reveals a unique fibroin gene that provides high tensile strength.</title>
        <authorList>
            <person name="Kono N."/>
            <person name="Nakamura H."/>
            <person name="Ohtoshi R."/>
            <person name="Tomita M."/>
            <person name="Numata K."/>
            <person name="Arakawa K."/>
        </authorList>
    </citation>
    <scope>NUCLEOTIDE SEQUENCE [LARGE SCALE GENOMIC DNA]</scope>
</reference>
<proteinExistence type="predicted"/>